<dbReference type="PANTHER" id="PTHR11117">
    <property type="entry name" value="SUCCINYL-COA LIGASE SUBUNIT ALPHA"/>
    <property type="match status" value="1"/>
</dbReference>
<sequence>MSKVHIEIRSGAYRDSVSLLEVSRAVSLTPGVQDAIVAMGTPLNVDLLRELGFTLDNPNPNDLIIAIRADDDAAVSAGLAALADEFVLIDKRARSAGGGGEIAPARSVGRAYGSDLALISVPGSGAFAEAMDALEAGQSVMIFSDNVALWQEIALKERAAKSDLLVMGPDCGTAVIGGVGLGFSNVVRPGPVGIIAASGTGAQHVLSLLDLAGVGITHCIGVGGRDLSKDVLARSTLSALDALAEDEQTKVIVLISKPAALEVAELVKARAEKIGKPVVYALLGEGSPDLTQATEQILATLDVVKPTWPSWGVLPTNVLSTNGEGRFLRALYSGGTICDEAMVIAAGELGDIYSNIPLRKEWSIDPFAKSKEHTFIDFGEDAMTVGRAHPMIDSTLRIERLRKEIADPACGVILMDVVLGHGADPDPAAALAPVIREAISKRAIPIIISLIGSSGDPQGLENQARSLSQAGAYVTSSNAAAVRTAISQIKSSEA</sequence>
<dbReference type="AlphaFoldDB" id="A0A1J5QC75"/>
<dbReference type="GO" id="GO:0006099">
    <property type="term" value="P:tricarboxylic acid cycle"/>
    <property type="evidence" value="ECO:0007669"/>
    <property type="project" value="TreeGrafter"/>
</dbReference>
<dbReference type="GO" id="GO:0005829">
    <property type="term" value="C:cytosol"/>
    <property type="evidence" value="ECO:0007669"/>
    <property type="project" value="TreeGrafter"/>
</dbReference>
<proteinExistence type="predicted"/>
<dbReference type="InterPro" id="IPR003781">
    <property type="entry name" value="CoA-bd"/>
</dbReference>
<dbReference type="GO" id="GO:0009361">
    <property type="term" value="C:succinate-CoA ligase complex (ADP-forming)"/>
    <property type="evidence" value="ECO:0007669"/>
    <property type="project" value="TreeGrafter"/>
</dbReference>
<protein>
    <submittedName>
        <fullName evidence="3">Succinyl-CoA ligase [ADP-forming] subunit alpha</fullName>
        <ecNumber evidence="3">6.2.1.5</ecNumber>
    </submittedName>
</protein>
<dbReference type="InterPro" id="IPR016102">
    <property type="entry name" value="Succinyl-CoA_synth-like"/>
</dbReference>
<dbReference type="EC" id="6.2.1.5" evidence="3"/>
<evidence type="ECO:0000313" key="3">
    <source>
        <dbReference type="EMBL" id="OIQ75091.1"/>
    </source>
</evidence>
<feature type="domain" description="CoA-binding" evidence="2">
    <location>
        <begin position="190"/>
        <end position="273"/>
    </location>
</feature>
<evidence type="ECO:0000259" key="1">
    <source>
        <dbReference type="Pfam" id="PF00549"/>
    </source>
</evidence>
<organism evidence="3">
    <name type="scientific">mine drainage metagenome</name>
    <dbReference type="NCBI Taxonomy" id="410659"/>
    <lineage>
        <taxon>unclassified sequences</taxon>
        <taxon>metagenomes</taxon>
        <taxon>ecological metagenomes</taxon>
    </lineage>
</organism>
<gene>
    <name evidence="3" type="primary">sucD_19</name>
    <name evidence="3" type="ORF">GALL_432450</name>
</gene>
<accession>A0A1J5QC75</accession>
<dbReference type="SUPFAM" id="SSF52210">
    <property type="entry name" value="Succinyl-CoA synthetase domains"/>
    <property type="match status" value="2"/>
</dbReference>
<dbReference type="GO" id="GO:0004775">
    <property type="term" value="F:succinate-CoA ligase (ADP-forming) activity"/>
    <property type="evidence" value="ECO:0007669"/>
    <property type="project" value="UniProtKB-EC"/>
</dbReference>
<dbReference type="PANTHER" id="PTHR11117:SF24">
    <property type="entry name" value="PROTEIN FDRA"/>
    <property type="match status" value="1"/>
</dbReference>
<feature type="domain" description="ATP-citrate synthase/succinyl-CoA ligase C-terminal" evidence="1">
    <location>
        <begin position="331"/>
        <end position="485"/>
    </location>
</feature>
<dbReference type="EMBL" id="MLJW01002281">
    <property type="protein sequence ID" value="OIQ75091.1"/>
    <property type="molecule type" value="Genomic_DNA"/>
</dbReference>
<reference evidence="3" key="1">
    <citation type="submission" date="2016-10" db="EMBL/GenBank/DDBJ databases">
        <title>Sequence of Gallionella enrichment culture.</title>
        <authorList>
            <person name="Poehlein A."/>
            <person name="Muehling M."/>
            <person name="Daniel R."/>
        </authorList>
    </citation>
    <scope>NUCLEOTIDE SEQUENCE</scope>
</reference>
<dbReference type="GO" id="GO:0004776">
    <property type="term" value="F:succinate-CoA ligase (GDP-forming) activity"/>
    <property type="evidence" value="ECO:0007669"/>
    <property type="project" value="TreeGrafter"/>
</dbReference>
<dbReference type="Pfam" id="PF02629">
    <property type="entry name" value="CoA_binding"/>
    <property type="match status" value="1"/>
</dbReference>
<keyword evidence="3" id="KW-0436">Ligase</keyword>
<name>A0A1J5QC75_9ZZZZ</name>
<dbReference type="InterPro" id="IPR005811">
    <property type="entry name" value="SUCC_ACL_C"/>
</dbReference>
<evidence type="ECO:0000259" key="2">
    <source>
        <dbReference type="Pfam" id="PF02629"/>
    </source>
</evidence>
<comment type="caution">
    <text evidence="3">The sequence shown here is derived from an EMBL/GenBank/DDBJ whole genome shotgun (WGS) entry which is preliminary data.</text>
</comment>
<dbReference type="Gene3D" id="3.40.50.720">
    <property type="entry name" value="NAD(P)-binding Rossmann-like Domain"/>
    <property type="match status" value="1"/>
</dbReference>
<dbReference type="Gene3D" id="3.40.50.261">
    <property type="entry name" value="Succinyl-CoA synthetase domains"/>
    <property type="match status" value="2"/>
</dbReference>
<dbReference type="Pfam" id="PF00549">
    <property type="entry name" value="Ligase_CoA"/>
    <property type="match status" value="1"/>
</dbReference>